<evidence type="ECO:0000259" key="1">
    <source>
        <dbReference type="Pfam" id="PF00248"/>
    </source>
</evidence>
<dbReference type="SUPFAM" id="SSF51430">
    <property type="entry name" value="NAD(P)-linked oxidoreductase"/>
    <property type="match status" value="1"/>
</dbReference>
<dbReference type="PANTHER" id="PTHR43312">
    <property type="entry name" value="D-THREO-ALDOSE 1-DEHYDROGENASE"/>
    <property type="match status" value="1"/>
</dbReference>
<evidence type="ECO:0000313" key="3">
    <source>
        <dbReference type="Proteomes" id="UP001168575"/>
    </source>
</evidence>
<protein>
    <submittedName>
        <fullName evidence="2">Aldo/keto reductase</fullName>
    </submittedName>
</protein>
<accession>A0AA43U9A0</accession>
<dbReference type="InterPro" id="IPR036812">
    <property type="entry name" value="NAD(P)_OxRdtase_dom_sf"/>
</dbReference>
<sequence length="287" mass="32454">MEYRKIGDYALSRFGLGTKRMPITDVSRVDRLDKELAAEIANEAISQGVNFFDTSYSNHKGEAESFLGEYREAHSSDSCHIATSFFELIDPRFTYVFQKQLKKLHTDRIDFYSLEGVCDLNKMRDIDSGAVDFLFEQREAGHIGCLGFSSELSPDNLRDFIGRYPWDFVRMRVNYCDWFNKNGSARYEVAKEFNLPIIAHAALRTGAASALKPEAVSILKDANPDRSSIDWALRFVKSLDAIASVTCNMHSTREVKENAAIFNDAETLSPEEFTVLEACAKAQQKAH</sequence>
<gene>
    <name evidence="2" type="ORF">Q3982_05355</name>
</gene>
<feature type="domain" description="NADP-dependent oxidoreductase" evidence="1">
    <location>
        <begin position="15"/>
        <end position="280"/>
    </location>
</feature>
<dbReference type="PANTHER" id="PTHR43312:SF2">
    <property type="entry name" value="OXIDOREDUCTASE"/>
    <property type="match status" value="1"/>
</dbReference>
<comment type="caution">
    <text evidence="2">The sequence shown here is derived from an EMBL/GenBank/DDBJ whole genome shotgun (WGS) entry which is preliminary data.</text>
</comment>
<dbReference type="EMBL" id="JAUMVS010000089">
    <property type="protein sequence ID" value="MDO4842085.1"/>
    <property type="molecule type" value="Genomic_DNA"/>
</dbReference>
<name>A0AA43U9A0_9ACTN</name>
<keyword evidence="3" id="KW-1185">Reference proteome</keyword>
<reference evidence="2" key="1">
    <citation type="submission" date="2023-07" db="EMBL/GenBank/DDBJ databases">
        <title>Between Cages and Wild: Unraveling the Impact of Captivity on Animal Microbiomes and Antimicrobial Resistance.</title>
        <authorList>
            <person name="Schmartz G.P."/>
            <person name="Rehner J."/>
            <person name="Schuff M.J."/>
            <person name="Becker S.L."/>
            <person name="Kravczyk M."/>
            <person name="Gurevich A."/>
            <person name="Francke R."/>
            <person name="Mueller R."/>
            <person name="Keller V."/>
            <person name="Keller A."/>
        </authorList>
    </citation>
    <scope>NUCLEOTIDE SEQUENCE</scope>
    <source>
        <strain evidence="2">S12M_St_49</strain>
    </source>
</reference>
<organism evidence="2 3">
    <name type="scientific">Phoenicibacter congonensis</name>
    <dbReference type="NCBI Taxonomy" id="1944646"/>
    <lineage>
        <taxon>Bacteria</taxon>
        <taxon>Bacillati</taxon>
        <taxon>Actinomycetota</taxon>
        <taxon>Coriobacteriia</taxon>
        <taxon>Eggerthellales</taxon>
        <taxon>Eggerthellaceae</taxon>
        <taxon>Phoenicibacter</taxon>
    </lineage>
</organism>
<dbReference type="InterPro" id="IPR023210">
    <property type="entry name" value="NADP_OxRdtase_dom"/>
</dbReference>
<proteinExistence type="predicted"/>
<dbReference type="Gene3D" id="3.20.20.100">
    <property type="entry name" value="NADP-dependent oxidoreductase domain"/>
    <property type="match status" value="1"/>
</dbReference>
<dbReference type="Pfam" id="PF00248">
    <property type="entry name" value="Aldo_ket_red"/>
    <property type="match status" value="1"/>
</dbReference>
<dbReference type="AlphaFoldDB" id="A0AA43U9A0"/>
<dbReference type="InterPro" id="IPR053135">
    <property type="entry name" value="AKR2_Oxidoreductase"/>
</dbReference>
<evidence type="ECO:0000313" key="2">
    <source>
        <dbReference type="EMBL" id="MDO4842085.1"/>
    </source>
</evidence>
<dbReference type="Proteomes" id="UP001168575">
    <property type="component" value="Unassembled WGS sequence"/>
</dbReference>